<keyword evidence="3 5" id="KW-0540">Nuclease</keyword>
<dbReference type="NCBIfam" id="TIGR00250">
    <property type="entry name" value="RNAse_H_YqgF"/>
    <property type="match status" value="1"/>
</dbReference>
<organism evidence="7 8">
    <name type="scientific">candidate division NPL-UPA2 bacterium Unc8</name>
    <dbReference type="NCBI Taxonomy" id="1980939"/>
    <lineage>
        <taxon>Bacteria</taxon>
    </lineage>
</organism>
<keyword evidence="4 5" id="KW-0378">Hydrolase</keyword>
<evidence type="ECO:0000256" key="4">
    <source>
        <dbReference type="ARBA" id="ARBA00022801"/>
    </source>
</evidence>
<dbReference type="InterPro" id="IPR012337">
    <property type="entry name" value="RNaseH-like_sf"/>
</dbReference>
<dbReference type="SMART" id="SM00732">
    <property type="entry name" value="YqgFc"/>
    <property type="match status" value="1"/>
</dbReference>
<reference evidence="7 8" key="1">
    <citation type="submission" date="2018-08" db="EMBL/GenBank/DDBJ databases">
        <title>Draft genome of candidate division NPL-UPA2 bacterium Unc8 that adapted to ultra-basic serpentinizing groundwater.</title>
        <authorList>
            <person name="Ishii S."/>
            <person name="Suzuki S."/>
            <person name="Nealson K.H."/>
        </authorList>
    </citation>
    <scope>NUCLEOTIDE SEQUENCE [LARGE SCALE GENOMIC DNA]</scope>
    <source>
        <strain evidence="7">Unc8</strain>
    </source>
</reference>
<comment type="caution">
    <text evidence="7">The sequence shown here is derived from an EMBL/GenBank/DDBJ whole genome shotgun (WGS) entry which is preliminary data.</text>
</comment>
<dbReference type="Proteomes" id="UP000266287">
    <property type="component" value="Unassembled WGS sequence"/>
</dbReference>
<accession>A0A399FWW9</accession>
<sequence>MRILGLDVGDKTIGIALSDELHLIAQAFEVIKRSSLTKDFNRVGEIAREYQVERVIVGLPLEMSGKEGKQAKKVIEFIAKLCRKVKLPVETWDERLTTSAAERHLLEANLPRAKRKQIIHKVAAQEILQGYLDCQKQLK</sequence>
<comment type="subcellular location">
    <subcellularLocation>
        <location evidence="5">Cytoplasm</location>
    </subcellularLocation>
</comment>
<dbReference type="HAMAP" id="MF_00651">
    <property type="entry name" value="Nuclease_YqgF"/>
    <property type="match status" value="1"/>
</dbReference>
<comment type="function">
    <text evidence="5">Could be a nuclease involved in processing of the 5'-end of pre-16S rRNA.</text>
</comment>
<dbReference type="GO" id="GO:0016788">
    <property type="term" value="F:hydrolase activity, acting on ester bonds"/>
    <property type="evidence" value="ECO:0007669"/>
    <property type="project" value="UniProtKB-UniRule"/>
</dbReference>
<evidence type="ECO:0000256" key="2">
    <source>
        <dbReference type="ARBA" id="ARBA00022517"/>
    </source>
</evidence>
<name>A0A399FWW9_UNCN2</name>
<dbReference type="Pfam" id="PF03652">
    <property type="entry name" value="RuvX"/>
    <property type="match status" value="1"/>
</dbReference>
<dbReference type="EC" id="3.1.-.-" evidence="5"/>
<dbReference type="InterPro" id="IPR006641">
    <property type="entry name" value="YqgF/RNaseH-like_dom"/>
</dbReference>
<gene>
    <name evidence="7" type="primary">ruvX</name>
    <name evidence="7" type="ORF">B9J77_04030</name>
</gene>
<dbReference type="CDD" id="cd16964">
    <property type="entry name" value="YqgF"/>
    <property type="match status" value="1"/>
</dbReference>
<evidence type="ECO:0000256" key="3">
    <source>
        <dbReference type="ARBA" id="ARBA00022722"/>
    </source>
</evidence>
<dbReference type="SUPFAM" id="SSF53098">
    <property type="entry name" value="Ribonuclease H-like"/>
    <property type="match status" value="1"/>
</dbReference>
<proteinExistence type="inferred from homology"/>
<evidence type="ECO:0000313" key="8">
    <source>
        <dbReference type="Proteomes" id="UP000266287"/>
    </source>
</evidence>
<evidence type="ECO:0000259" key="6">
    <source>
        <dbReference type="SMART" id="SM00732"/>
    </source>
</evidence>
<evidence type="ECO:0000256" key="1">
    <source>
        <dbReference type="ARBA" id="ARBA00022490"/>
    </source>
</evidence>
<protein>
    <recommendedName>
        <fullName evidence="5">Putative pre-16S rRNA nuclease</fullName>
        <ecNumber evidence="5">3.1.-.-</ecNumber>
    </recommendedName>
</protein>
<comment type="similarity">
    <text evidence="5">Belongs to the YqgF HJR family.</text>
</comment>
<dbReference type="GO" id="GO:0005829">
    <property type="term" value="C:cytosol"/>
    <property type="evidence" value="ECO:0007669"/>
    <property type="project" value="TreeGrafter"/>
</dbReference>
<dbReference type="InterPro" id="IPR005227">
    <property type="entry name" value="YqgF"/>
</dbReference>
<evidence type="ECO:0000313" key="7">
    <source>
        <dbReference type="EMBL" id="RIH99909.1"/>
    </source>
</evidence>
<keyword evidence="1 5" id="KW-0963">Cytoplasm</keyword>
<dbReference type="GO" id="GO:0000967">
    <property type="term" value="P:rRNA 5'-end processing"/>
    <property type="evidence" value="ECO:0007669"/>
    <property type="project" value="UniProtKB-UniRule"/>
</dbReference>
<dbReference type="InterPro" id="IPR037027">
    <property type="entry name" value="YqgF/RNaseH-like_dom_sf"/>
</dbReference>
<dbReference type="PANTHER" id="PTHR33317">
    <property type="entry name" value="POLYNUCLEOTIDYL TRANSFERASE, RIBONUCLEASE H-LIKE SUPERFAMILY PROTEIN"/>
    <property type="match status" value="1"/>
</dbReference>
<feature type="domain" description="YqgF/RNase H-like" evidence="6">
    <location>
        <begin position="1"/>
        <end position="101"/>
    </location>
</feature>
<dbReference type="GO" id="GO:0004518">
    <property type="term" value="F:nuclease activity"/>
    <property type="evidence" value="ECO:0007669"/>
    <property type="project" value="UniProtKB-KW"/>
</dbReference>
<dbReference type="EMBL" id="NDHY01000009">
    <property type="protein sequence ID" value="RIH99909.1"/>
    <property type="molecule type" value="Genomic_DNA"/>
</dbReference>
<dbReference type="AlphaFoldDB" id="A0A399FWW9"/>
<keyword evidence="2 5" id="KW-0690">Ribosome biogenesis</keyword>
<evidence type="ECO:0000256" key="5">
    <source>
        <dbReference type="HAMAP-Rule" id="MF_00651"/>
    </source>
</evidence>
<dbReference type="PANTHER" id="PTHR33317:SF4">
    <property type="entry name" value="POLYNUCLEOTIDYL TRANSFERASE, RIBONUCLEASE H-LIKE SUPERFAMILY PROTEIN"/>
    <property type="match status" value="1"/>
</dbReference>
<dbReference type="Gene3D" id="3.30.420.140">
    <property type="entry name" value="YqgF/RNase H-like domain"/>
    <property type="match status" value="1"/>
</dbReference>